<dbReference type="GO" id="GO:0046872">
    <property type="term" value="F:metal ion binding"/>
    <property type="evidence" value="ECO:0007669"/>
    <property type="project" value="UniProtKB-KW"/>
</dbReference>
<evidence type="ECO:0000313" key="7">
    <source>
        <dbReference type="Proteomes" id="UP000308768"/>
    </source>
</evidence>
<dbReference type="EMBL" id="NAJN01003008">
    <property type="protein sequence ID" value="TKA45392.1"/>
    <property type="molecule type" value="Genomic_DNA"/>
</dbReference>
<dbReference type="InterPro" id="IPR006913">
    <property type="entry name" value="CENP-V/GFA"/>
</dbReference>
<dbReference type="PANTHER" id="PTHR33337">
    <property type="entry name" value="GFA DOMAIN-CONTAINING PROTEIN"/>
    <property type="match status" value="1"/>
</dbReference>
<comment type="similarity">
    <text evidence="1">Belongs to the Gfa family.</text>
</comment>
<dbReference type="PROSITE" id="PS51891">
    <property type="entry name" value="CENP_V_GFA"/>
    <property type="match status" value="1"/>
</dbReference>
<dbReference type="GO" id="GO:0016846">
    <property type="term" value="F:carbon-sulfur lyase activity"/>
    <property type="evidence" value="ECO:0007669"/>
    <property type="project" value="InterPro"/>
</dbReference>
<dbReference type="OrthoDB" id="1601230at2759"/>
<evidence type="ECO:0000256" key="2">
    <source>
        <dbReference type="ARBA" id="ARBA00022723"/>
    </source>
</evidence>
<evidence type="ECO:0000256" key="3">
    <source>
        <dbReference type="ARBA" id="ARBA00022833"/>
    </source>
</evidence>
<dbReference type="STRING" id="331657.A0A4U0VA67"/>
<dbReference type="Proteomes" id="UP000308768">
    <property type="component" value="Unassembled WGS sequence"/>
</dbReference>
<dbReference type="PANTHER" id="PTHR33337:SF30">
    <property type="entry name" value="DUF636 DOMAIN PROTEIN (AFU_ORTHOLOGUE AFUA_1G03180)"/>
    <property type="match status" value="1"/>
</dbReference>
<protein>
    <recommendedName>
        <fullName evidence="5">CENP-V/GFA domain-containing protein</fullName>
    </recommendedName>
</protein>
<keyword evidence="7" id="KW-1185">Reference proteome</keyword>
<dbReference type="SUPFAM" id="SSF51316">
    <property type="entry name" value="Mss4-like"/>
    <property type="match status" value="1"/>
</dbReference>
<feature type="domain" description="CENP-V/GFA" evidence="5">
    <location>
        <begin position="4"/>
        <end position="128"/>
    </location>
</feature>
<evidence type="ECO:0000259" key="5">
    <source>
        <dbReference type="PROSITE" id="PS51891"/>
    </source>
</evidence>
<evidence type="ECO:0000313" key="6">
    <source>
        <dbReference type="EMBL" id="TKA45392.1"/>
    </source>
</evidence>
<accession>A0A4U0VA67</accession>
<evidence type="ECO:0000256" key="4">
    <source>
        <dbReference type="ARBA" id="ARBA00023239"/>
    </source>
</evidence>
<comment type="caution">
    <text evidence="6">The sequence shown here is derived from an EMBL/GenBank/DDBJ whole genome shotgun (WGS) entry which is preliminary data.</text>
</comment>
<keyword evidence="4" id="KW-0456">Lyase</keyword>
<sequence length="141" mass="15667">MTSYNGKCHCGQTEWTVKLDKDKANHVLCHCDTCKILSGSAYTLNQIVPKDALSFSKGGDSLKHYTYQGESGKDVNCYYCPNCTSHVYHHQTVMGPDTVIARTALLPQAVKDFQPSAEIFGRAKMSWEKEVAQTFDTLPPS</sequence>
<evidence type="ECO:0000256" key="1">
    <source>
        <dbReference type="ARBA" id="ARBA00005495"/>
    </source>
</evidence>
<dbReference type="AlphaFoldDB" id="A0A4U0VA67"/>
<keyword evidence="3" id="KW-0862">Zinc</keyword>
<name>A0A4U0VA67_9PEZI</name>
<dbReference type="Gene3D" id="3.90.1590.10">
    <property type="entry name" value="glutathione-dependent formaldehyde- activating enzyme (gfa)"/>
    <property type="match status" value="1"/>
</dbReference>
<dbReference type="InterPro" id="IPR011057">
    <property type="entry name" value="Mss4-like_sf"/>
</dbReference>
<proteinExistence type="inferred from homology"/>
<dbReference type="Pfam" id="PF04828">
    <property type="entry name" value="GFA"/>
    <property type="match status" value="1"/>
</dbReference>
<gene>
    <name evidence="6" type="ORF">B0A49_12703</name>
</gene>
<reference evidence="6 7" key="1">
    <citation type="submission" date="2017-03" db="EMBL/GenBank/DDBJ databases">
        <title>Genomes of endolithic fungi from Antarctica.</title>
        <authorList>
            <person name="Coleine C."/>
            <person name="Masonjones S."/>
            <person name="Stajich J.E."/>
        </authorList>
    </citation>
    <scope>NUCLEOTIDE SEQUENCE [LARGE SCALE GENOMIC DNA]</scope>
    <source>
        <strain evidence="6 7">CCFEE 5187</strain>
    </source>
</reference>
<organism evidence="6 7">
    <name type="scientific">Cryomyces minteri</name>
    <dbReference type="NCBI Taxonomy" id="331657"/>
    <lineage>
        <taxon>Eukaryota</taxon>
        <taxon>Fungi</taxon>
        <taxon>Dikarya</taxon>
        <taxon>Ascomycota</taxon>
        <taxon>Pezizomycotina</taxon>
        <taxon>Dothideomycetes</taxon>
        <taxon>Dothideomycetes incertae sedis</taxon>
        <taxon>Cryomyces</taxon>
    </lineage>
</organism>
<keyword evidence="2" id="KW-0479">Metal-binding</keyword>